<evidence type="ECO:0000256" key="1">
    <source>
        <dbReference type="ARBA" id="ARBA00023015"/>
    </source>
</evidence>
<dbReference type="EMBL" id="JAGINW010000001">
    <property type="protein sequence ID" value="MBP2319761.1"/>
    <property type="molecule type" value="Genomic_DNA"/>
</dbReference>
<sequence>MIHSCPYTVTAGSFVLGVLSARERNQFHQHTEECLHCRSEVLELAPVAELLAPLKAEARFRFTG</sequence>
<evidence type="ECO:0000256" key="2">
    <source>
        <dbReference type="ARBA" id="ARBA00023163"/>
    </source>
</evidence>
<accession>A0ABS4T652</accession>
<comment type="caution">
    <text evidence="3">The sequence shown here is derived from an EMBL/GenBank/DDBJ whole genome shotgun (WGS) entry which is preliminary data.</text>
</comment>
<reference evidence="3 4" key="1">
    <citation type="submission" date="2021-03" db="EMBL/GenBank/DDBJ databases">
        <title>Sequencing the genomes of 1000 actinobacteria strains.</title>
        <authorList>
            <person name="Klenk H.-P."/>
        </authorList>
    </citation>
    <scope>NUCLEOTIDE SEQUENCE [LARGE SCALE GENOMIC DNA]</scope>
    <source>
        <strain evidence="3 4">DSM 46670</strain>
    </source>
</reference>
<dbReference type="Proteomes" id="UP001519332">
    <property type="component" value="Unassembled WGS sequence"/>
</dbReference>
<keyword evidence="4" id="KW-1185">Reference proteome</keyword>
<gene>
    <name evidence="3" type="ORF">JOF56_000146</name>
</gene>
<evidence type="ECO:0000313" key="4">
    <source>
        <dbReference type="Proteomes" id="UP001519332"/>
    </source>
</evidence>
<evidence type="ECO:0000313" key="3">
    <source>
        <dbReference type="EMBL" id="MBP2319761.1"/>
    </source>
</evidence>
<dbReference type="InterPro" id="IPR041916">
    <property type="entry name" value="Anti_sigma_zinc_sf"/>
</dbReference>
<keyword evidence="1" id="KW-0805">Transcription regulation</keyword>
<dbReference type="Gene3D" id="1.10.10.1320">
    <property type="entry name" value="Anti-sigma factor, zinc-finger domain"/>
    <property type="match status" value="1"/>
</dbReference>
<name>A0ABS4T652_9PSEU</name>
<organism evidence="3 4">
    <name type="scientific">Kibdelosporangium banguiense</name>
    <dbReference type="NCBI Taxonomy" id="1365924"/>
    <lineage>
        <taxon>Bacteria</taxon>
        <taxon>Bacillati</taxon>
        <taxon>Actinomycetota</taxon>
        <taxon>Actinomycetes</taxon>
        <taxon>Pseudonocardiales</taxon>
        <taxon>Pseudonocardiaceae</taxon>
        <taxon>Kibdelosporangium</taxon>
    </lineage>
</organism>
<proteinExistence type="predicted"/>
<dbReference type="RefSeq" id="WP_209633342.1">
    <property type="nucleotide sequence ID" value="NZ_JAGINW010000001.1"/>
</dbReference>
<keyword evidence="2" id="KW-0804">Transcription</keyword>
<protein>
    <submittedName>
        <fullName evidence="3">Anti-sigma-K factor RskA</fullName>
    </submittedName>
</protein>